<organism evidence="1 2">
    <name type="scientific">Denitrobaculum tricleocarpae</name>
    <dbReference type="NCBI Taxonomy" id="2591009"/>
    <lineage>
        <taxon>Bacteria</taxon>
        <taxon>Pseudomonadati</taxon>
        <taxon>Pseudomonadota</taxon>
        <taxon>Alphaproteobacteria</taxon>
        <taxon>Rhodospirillales</taxon>
        <taxon>Rhodospirillaceae</taxon>
        <taxon>Denitrobaculum</taxon>
    </lineage>
</organism>
<reference evidence="1 2" key="1">
    <citation type="submission" date="2019-06" db="EMBL/GenBank/DDBJ databases">
        <title>Whole genome sequence for Rhodospirillaceae sp. R148.</title>
        <authorList>
            <person name="Wang G."/>
        </authorList>
    </citation>
    <scope>NUCLEOTIDE SEQUENCE [LARGE SCALE GENOMIC DNA]</scope>
    <source>
        <strain evidence="1 2">R148</strain>
    </source>
</reference>
<dbReference type="AlphaFoldDB" id="A0A545TP63"/>
<dbReference type="PROSITE" id="PS51257">
    <property type="entry name" value="PROKAR_LIPOPROTEIN"/>
    <property type="match status" value="1"/>
</dbReference>
<evidence type="ECO:0000313" key="1">
    <source>
        <dbReference type="EMBL" id="TQV79004.1"/>
    </source>
</evidence>
<sequence length="81" mass="8979">MSDCFSRKRLILVALLTIIAAVSGCSSSNWKKTGERWRDNHCREVNRGPCRDGVPLEHHGRLAPLQTPLLPAVKAEAFPIS</sequence>
<evidence type="ECO:0000313" key="2">
    <source>
        <dbReference type="Proteomes" id="UP000315252"/>
    </source>
</evidence>
<protein>
    <recommendedName>
        <fullName evidence="3">Lipoprotein</fullName>
    </recommendedName>
</protein>
<dbReference type="EMBL" id="VHSH01000005">
    <property type="protein sequence ID" value="TQV79004.1"/>
    <property type="molecule type" value="Genomic_DNA"/>
</dbReference>
<accession>A0A545TP63</accession>
<dbReference type="RefSeq" id="WP_142897227.1">
    <property type="nucleotide sequence ID" value="NZ_ML660056.1"/>
</dbReference>
<proteinExistence type="predicted"/>
<name>A0A545TP63_9PROT</name>
<dbReference type="Proteomes" id="UP000315252">
    <property type="component" value="Unassembled WGS sequence"/>
</dbReference>
<keyword evidence="2" id="KW-1185">Reference proteome</keyword>
<gene>
    <name evidence="1" type="ORF">FKG95_15070</name>
</gene>
<comment type="caution">
    <text evidence="1">The sequence shown here is derived from an EMBL/GenBank/DDBJ whole genome shotgun (WGS) entry which is preliminary data.</text>
</comment>
<evidence type="ECO:0008006" key="3">
    <source>
        <dbReference type="Google" id="ProtNLM"/>
    </source>
</evidence>